<dbReference type="Gene3D" id="3.20.20.70">
    <property type="entry name" value="Aldolase class I"/>
    <property type="match status" value="1"/>
</dbReference>
<dbReference type="PANTHER" id="PTHR11452">
    <property type="entry name" value="ALPHA-GALACTOSIDASE/ALPHA-N-ACETYLGALACTOSAMINIDASE"/>
    <property type="match status" value="1"/>
</dbReference>
<dbReference type="Pfam" id="PF10633">
    <property type="entry name" value="NPCBM_assoc"/>
    <property type="match status" value="1"/>
</dbReference>
<dbReference type="CDD" id="cd14792">
    <property type="entry name" value="GH27"/>
    <property type="match status" value="1"/>
</dbReference>
<accession>A0ABX5ZSY3</accession>
<protein>
    <recommendedName>
        <fullName evidence="5">Alpha-galactosidase</fullName>
        <ecNumber evidence="5">3.2.1.22</ecNumber>
    </recommendedName>
    <alternativeName>
        <fullName evidence="5">Melibiase</fullName>
    </alternativeName>
</protein>
<dbReference type="InterPro" id="IPR013785">
    <property type="entry name" value="Aldolase_TIM"/>
</dbReference>
<dbReference type="SMART" id="SM00776">
    <property type="entry name" value="NPCBM"/>
    <property type="match status" value="1"/>
</dbReference>
<dbReference type="InterPro" id="IPR008979">
    <property type="entry name" value="Galactose-bd-like_sf"/>
</dbReference>
<organism evidence="8 9">
    <name type="scientific">Streptomyces tendae</name>
    <dbReference type="NCBI Taxonomy" id="1932"/>
    <lineage>
        <taxon>Bacteria</taxon>
        <taxon>Bacillati</taxon>
        <taxon>Actinomycetota</taxon>
        <taxon>Actinomycetes</taxon>
        <taxon>Kitasatosporales</taxon>
        <taxon>Streptomycetaceae</taxon>
        <taxon>Streptomyces</taxon>
    </lineage>
</organism>
<dbReference type="SUPFAM" id="SSF51011">
    <property type="entry name" value="Glycosyl hydrolase domain"/>
    <property type="match status" value="1"/>
</dbReference>
<dbReference type="InterPro" id="IPR041233">
    <property type="entry name" value="Melibiase_C"/>
</dbReference>
<dbReference type="Pfam" id="PF08305">
    <property type="entry name" value="NPCBM"/>
    <property type="match status" value="1"/>
</dbReference>
<dbReference type="InterPro" id="IPR038637">
    <property type="entry name" value="NPCBM_sf"/>
</dbReference>
<dbReference type="Gene3D" id="2.60.40.1180">
    <property type="entry name" value="Golgi alpha-mannosidase II"/>
    <property type="match status" value="1"/>
</dbReference>
<dbReference type="SUPFAM" id="SSF49785">
    <property type="entry name" value="Galactose-binding domain-like"/>
    <property type="match status" value="1"/>
</dbReference>
<keyword evidence="9" id="KW-1185">Reference proteome</keyword>
<dbReference type="PANTHER" id="PTHR11452:SF75">
    <property type="entry name" value="ALPHA-GALACTOSIDASE MEL1"/>
    <property type="match status" value="1"/>
</dbReference>
<gene>
    <name evidence="8" type="ORF">F3L20_19740</name>
</gene>
<feature type="signal peptide" evidence="6">
    <location>
        <begin position="1"/>
        <end position="24"/>
    </location>
</feature>
<evidence type="ECO:0000256" key="5">
    <source>
        <dbReference type="RuleBase" id="RU361168"/>
    </source>
</evidence>
<dbReference type="Pfam" id="PF16499">
    <property type="entry name" value="Melibiase_2"/>
    <property type="match status" value="1"/>
</dbReference>
<keyword evidence="3 5" id="KW-0378">Hydrolase</keyword>
<dbReference type="InterPro" id="IPR013783">
    <property type="entry name" value="Ig-like_fold"/>
</dbReference>
<dbReference type="Proteomes" id="UP000324308">
    <property type="component" value="Chromosome"/>
</dbReference>
<evidence type="ECO:0000256" key="1">
    <source>
        <dbReference type="ARBA" id="ARBA00009743"/>
    </source>
</evidence>
<evidence type="ECO:0000313" key="9">
    <source>
        <dbReference type="Proteomes" id="UP000324308"/>
    </source>
</evidence>
<dbReference type="InterPro" id="IPR002241">
    <property type="entry name" value="Glyco_hydro_27"/>
</dbReference>
<dbReference type="Pfam" id="PF17801">
    <property type="entry name" value="Melibiase_C"/>
    <property type="match status" value="1"/>
</dbReference>
<evidence type="ECO:0000256" key="2">
    <source>
        <dbReference type="ARBA" id="ARBA00022729"/>
    </source>
</evidence>
<feature type="domain" description="Glycosyl hydrolase family 98 putative carbohydrate-binding module" evidence="7">
    <location>
        <begin position="551"/>
        <end position="694"/>
    </location>
</feature>
<dbReference type="SUPFAM" id="SSF51445">
    <property type="entry name" value="(Trans)glycosidases"/>
    <property type="match status" value="1"/>
</dbReference>
<evidence type="ECO:0000256" key="4">
    <source>
        <dbReference type="ARBA" id="ARBA00023295"/>
    </source>
</evidence>
<dbReference type="InterPro" id="IPR013222">
    <property type="entry name" value="Glyco_hyd_98_carb-bd"/>
</dbReference>
<comment type="similarity">
    <text evidence="1 5">Belongs to the glycosyl hydrolase 27 family.</text>
</comment>
<evidence type="ECO:0000256" key="6">
    <source>
        <dbReference type="SAM" id="SignalP"/>
    </source>
</evidence>
<dbReference type="EC" id="3.2.1.22" evidence="5"/>
<evidence type="ECO:0000256" key="3">
    <source>
        <dbReference type="ARBA" id="ARBA00022801"/>
    </source>
</evidence>
<keyword evidence="2 6" id="KW-0732">Signal</keyword>
<comment type="catalytic activity">
    <reaction evidence="5">
        <text>Hydrolysis of terminal, non-reducing alpha-D-galactose residues in alpha-D-galactosides, including galactose oligosaccharides, galactomannans and galactolipids.</text>
        <dbReference type="EC" id="3.2.1.22"/>
    </reaction>
</comment>
<name>A0ABX5ZSY3_STRTE</name>
<keyword evidence="4 5" id="KW-0326">Glycosidase</keyword>
<evidence type="ECO:0000313" key="8">
    <source>
        <dbReference type="EMBL" id="QER87779.1"/>
    </source>
</evidence>
<dbReference type="InterPro" id="IPR013780">
    <property type="entry name" value="Glyco_hydro_b"/>
</dbReference>
<dbReference type="Gene3D" id="2.60.40.10">
    <property type="entry name" value="Immunoglobulins"/>
    <property type="match status" value="1"/>
</dbReference>
<feature type="chain" id="PRO_5046129997" description="Alpha-galactosidase" evidence="6">
    <location>
        <begin position="25"/>
        <end position="694"/>
    </location>
</feature>
<dbReference type="EMBL" id="CP043959">
    <property type="protein sequence ID" value="QER87779.1"/>
    <property type="molecule type" value="Genomic_DNA"/>
</dbReference>
<keyword evidence="5" id="KW-1015">Disulfide bond</keyword>
<reference evidence="8 9" key="1">
    <citation type="submission" date="2019-09" db="EMBL/GenBank/DDBJ databases">
        <title>Draft genome sequence of the Ebosin-producing strain Streptomyces sp. 139.</title>
        <authorList>
            <person name="Ai L."/>
            <person name="Geng M."/>
            <person name="Ma M."/>
            <person name="Bai L."/>
        </authorList>
    </citation>
    <scope>NUCLEOTIDE SEQUENCE [LARGE SCALE GENOMIC DNA]</scope>
    <source>
        <strain evidence="8 9">139</strain>
    </source>
</reference>
<dbReference type="Gene3D" id="2.60.120.1060">
    <property type="entry name" value="NPCBM/NEW2 domain"/>
    <property type="match status" value="1"/>
</dbReference>
<dbReference type="InterPro" id="IPR018905">
    <property type="entry name" value="A-galactase_NEW3"/>
</dbReference>
<dbReference type="InterPro" id="IPR017853">
    <property type="entry name" value="GH"/>
</dbReference>
<proteinExistence type="inferred from homology"/>
<sequence length="694" mass="72721">MKRHLTVLPALLTALLVAQAPAHAAPETGEAARTAPAAPTQVLSPTPYMGWNTYYALGGDPTDAEIRSTADFLVSSGLRDAGYEYVWIDGNWAAPTPRDEAGDLVANPAQFPDGLAPLVDYIHSKGLKAGIYTDAGPYIPGKCGLGSHGHYQHDADQFAAWEFDAVKVDYLCGIAADLDPKTVYTEFAQALRNNAAGRPMLFNLCNPVTSPDWGTYPEEQQSTHSWSYAPAIAQSWRTYTDVGFVGEIKFKDVLRNYDANARHPEVAGPGHFNDPDYLGPELGMSDEEFRTQMTLWSVAAAPLVIGSDVRQLSTASLGILTDPDVLAVNQDTAAVQAVRVGPAGTTETWVKRLADGDRAVVLLNRGDSPATLTTTARSVGLSGGRFTVKDVWTDRVTESAGTISAAVPAHGAALFRVGRATGRPGVPHVVAGLPQVTAVGGDAVPAGIAPVAAGGDRARVEVTVRNDGARSVGSPRVRLDVPDGWTVRPLGTAPGVLTPRRSVTLAFAVTLPPDATPGGTALTATTSYEVTGKGRVEQETSAALTVAPIAPDGDVVLSHHGWISATSGWMSPTVDRSVGGGSPISMLGQVHPTGLGVASPSSVRYYLGDRCTRLRATVGIDDAVRNVGPEGGTSDFQVIGDGRVLFDSGVLSRDDVREADVDLTGVRMLDLVVGDGGDGGYNDRADWAGLDATC</sequence>
<dbReference type="PRINTS" id="PR00740">
    <property type="entry name" value="GLHYDRLASE27"/>
</dbReference>
<dbReference type="RefSeq" id="WP_150155495.1">
    <property type="nucleotide sequence ID" value="NZ_CP043959.1"/>
</dbReference>
<evidence type="ECO:0000259" key="7">
    <source>
        <dbReference type="SMART" id="SM00776"/>
    </source>
</evidence>